<accession>A0A7I8VPD5</accession>
<evidence type="ECO:0000256" key="1">
    <source>
        <dbReference type="ARBA" id="ARBA00004123"/>
    </source>
</evidence>
<evidence type="ECO:0000256" key="3">
    <source>
        <dbReference type="ARBA" id="ARBA00022603"/>
    </source>
</evidence>
<dbReference type="Pfam" id="PF05175">
    <property type="entry name" value="MTS"/>
    <property type="match status" value="1"/>
</dbReference>
<keyword evidence="4" id="KW-0808">Transferase</keyword>
<evidence type="ECO:0000256" key="5">
    <source>
        <dbReference type="ARBA" id="ARBA00022691"/>
    </source>
</evidence>
<dbReference type="Proteomes" id="UP000549394">
    <property type="component" value="Unassembled WGS sequence"/>
</dbReference>
<organism evidence="18 19">
    <name type="scientific">Dimorphilus gyrociliatus</name>
    <dbReference type="NCBI Taxonomy" id="2664684"/>
    <lineage>
        <taxon>Eukaryota</taxon>
        <taxon>Metazoa</taxon>
        <taxon>Spiralia</taxon>
        <taxon>Lophotrochozoa</taxon>
        <taxon>Annelida</taxon>
        <taxon>Polychaeta</taxon>
        <taxon>Polychaeta incertae sedis</taxon>
        <taxon>Dinophilidae</taxon>
        <taxon>Dimorphilus</taxon>
    </lineage>
</organism>
<comment type="subcellular location">
    <subcellularLocation>
        <location evidence="1">Nucleus</location>
    </subcellularLocation>
</comment>
<comment type="subunit">
    <text evidence="10">Heterodimer; heterodimerization with TRMT112 is required for S-adenosyl-L-methionine-binding.</text>
</comment>
<comment type="catalytic activity">
    <reaction evidence="8">
        <text>methylarsonous acid + S-adenosyl-L-methionine = dimethylarsinate + S-adenosyl-L-homocysteine + 2 H(+)</text>
        <dbReference type="Rhea" id="RHEA:11684"/>
        <dbReference type="ChEBI" id="CHEBI:15378"/>
        <dbReference type="ChEBI" id="CHEBI:16223"/>
        <dbReference type="ChEBI" id="CHEBI:17826"/>
        <dbReference type="ChEBI" id="CHEBI:57856"/>
        <dbReference type="ChEBI" id="CHEBI:59789"/>
    </reaction>
</comment>
<keyword evidence="3" id="KW-0489">Methyltransferase</keyword>
<name>A0A7I8VPD5_9ANNE</name>
<evidence type="ECO:0000256" key="10">
    <source>
        <dbReference type="ARBA" id="ARBA00062344"/>
    </source>
</evidence>
<dbReference type="InterPro" id="IPR007848">
    <property type="entry name" value="Small_mtfrase_dom"/>
</dbReference>
<keyword evidence="19" id="KW-1185">Reference proteome</keyword>
<comment type="caution">
    <text evidence="18">The sequence shown here is derived from an EMBL/GenBank/DDBJ whole genome shotgun (WGS) entry which is preliminary data.</text>
</comment>
<evidence type="ECO:0000256" key="9">
    <source>
        <dbReference type="ARBA" id="ARBA00053180"/>
    </source>
</evidence>
<feature type="domain" description="Methyltransferase small" evidence="17">
    <location>
        <begin position="43"/>
        <end position="121"/>
    </location>
</feature>
<evidence type="ECO:0000313" key="19">
    <source>
        <dbReference type="Proteomes" id="UP000549394"/>
    </source>
</evidence>
<dbReference type="InterPro" id="IPR004557">
    <property type="entry name" value="PrmC-related"/>
</dbReference>
<evidence type="ECO:0000256" key="4">
    <source>
        <dbReference type="ARBA" id="ARBA00022679"/>
    </source>
</evidence>
<dbReference type="GO" id="GO:0003676">
    <property type="term" value="F:nucleic acid binding"/>
    <property type="evidence" value="ECO:0007669"/>
    <property type="project" value="InterPro"/>
</dbReference>
<dbReference type="GO" id="GO:0036009">
    <property type="term" value="F:protein-glutamine N-methyltransferase activity"/>
    <property type="evidence" value="ECO:0007669"/>
    <property type="project" value="UniProtKB-ARBA"/>
</dbReference>
<dbReference type="OrthoDB" id="406152at2759"/>
<comment type="function">
    <text evidence="9">Methyltransferase that can methylate proteins and, to a lower extent, arsenic. Catalytic subunit of a heterodimer with TRMT112, which monomethylates 'Lys-12' of histone H4 (H4K12me1), a modification present at the promoters of numerous genes encoding cell cycle regulators. Catalytic subunit of a heterodimer with TRMT112, which catalyzes N5-methylation of Glu residue of proteins with a Gly-Gln-Xaa-Xaa-Xaa-Arg motif. Methylates ETF1 on 'Gln-185'; ETF1 needs to be complexed to ERF3 in its GTP-bound form to be efficiently methylated. May also play a role in the modulation of arsenic-induced toxicity by mediating the conversion of monomethylarsonous acid (3+) into the less toxic dimethylarsonic acid. It however only plays a limited role in arsenic metabolism compared with AS3MT.</text>
</comment>
<dbReference type="PANTHER" id="PTHR45875">
    <property type="entry name" value="METHYLTRANSFERASE N6AMT1"/>
    <property type="match status" value="1"/>
</dbReference>
<evidence type="ECO:0000256" key="2">
    <source>
        <dbReference type="ARBA" id="ARBA00006149"/>
    </source>
</evidence>
<dbReference type="GO" id="GO:0032259">
    <property type="term" value="P:methylation"/>
    <property type="evidence" value="ECO:0007669"/>
    <property type="project" value="UniProtKB-KW"/>
</dbReference>
<dbReference type="NCBIfam" id="TIGR00537">
    <property type="entry name" value="hemK_rel_arch"/>
    <property type="match status" value="1"/>
</dbReference>
<dbReference type="GO" id="GO:0005634">
    <property type="term" value="C:nucleus"/>
    <property type="evidence" value="ECO:0007669"/>
    <property type="project" value="UniProtKB-SubCell"/>
</dbReference>
<comment type="similarity">
    <text evidence="2">Belongs to the eukaryotic/archaeal PrmC-related family.</text>
</comment>
<dbReference type="EMBL" id="CAJFCJ010000006">
    <property type="protein sequence ID" value="CAD5116430.1"/>
    <property type="molecule type" value="Genomic_DNA"/>
</dbReference>
<keyword evidence="6" id="KW-0539">Nucleus</keyword>
<evidence type="ECO:0000256" key="14">
    <source>
        <dbReference type="ARBA" id="ARBA00083337"/>
    </source>
</evidence>
<dbReference type="PROSITE" id="PS00092">
    <property type="entry name" value="N6_MTASE"/>
    <property type="match status" value="1"/>
</dbReference>
<evidence type="ECO:0000256" key="6">
    <source>
        <dbReference type="ARBA" id="ARBA00023242"/>
    </source>
</evidence>
<evidence type="ECO:0000256" key="13">
    <source>
        <dbReference type="ARBA" id="ARBA00080992"/>
    </source>
</evidence>
<proteinExistence type="inferred from homology"/>
<dbReference type="SUPFAM" id="SSF53335">
    <property type="entry name" value="S-adenosyl-L-methionine-dependent methyltransferases"/>
    <property type="match status" value="1"/>
</dbReference>
<keyword evidence="5" id="KW-0949">S-adenosyl-L-methionine</keyword>
<dbReference type="InterPro" id="IPR029063">
    <property type="entry name" value="SAM-dependent_MTases_sf"/>
</dbReference>
<dbReference type="InterPro" id="IPR052190">
    <property type="entry name" value="Euk-Arch_PrmC-MTase"/>
</dbReference>
<evidence type="ECO:0000256" key="16">
    <source>
        <dbReference type="ARBA" id="ARBA00093667"/>
    </source>
</evidence>
<evidence type="ECO:0000256" key="12">
    <source>
        <dbReference type="ARBA" id="ARBA00076540"/>
    </source>
</evidence>
<dbReference type="AlphaFoldDB" id="A0A7I8VPD5"/>
<comment type="catalytic activity">
    <reaction evidence="7">
        <text>L-lysyl-[histone] + S-adenosyl-L-methionine = N(6)-methyl-L-lysyl-[histone] + S-adenosyl-L-homocysteine + H(+)</text>
        <dbReference type="Rhea" id="RHEA:10024"/>
        <dbReference type="Rhea" id="RHEA-COMP:9845"/>
        <dbReference type="Rhea" id="RHEA-COMP:9846"/>
        <dbReference type="ChEBI" id="CHEBI:15378"/>
        <dbReference type="ChEBI" id="CHEBI:29969"/>
        <dbReference type="ChEBI" id="CHEBI:57856"/>
        <dbReference type="ChEBI" id="CHEBI:59789"/>
        <dbReference type="ChEBI" id="CHEBI:61929"/>
    </reaction>
    <physiologicalReaction direction="left-to-right" evidence="7">
        <dbReference type="Rhea" id="RHEA:10025"/>
    </physiologicalReaction>
</comment>
<sequence length="208" mass="23331">MFETPDFSHLRDKEFSEVYEPAEDSFLFLNSLEDEFDYLAKIKPTIVLEIGCGSGIISTFVKRLFPFSFCICTDINSSASKAAVISAARNLVDLNAASPLEDRLSGKVDLLLFNPPYVVTPDEEVGGRNISAAWAGGEKGRRIIDKVLPHVPNMLSPLGVFYMVVIKENNIDEIEEKMRIFNMKMTCVRSTRTGPEFLSVLKFTFDRS</sequence>
<dbReference type="InterPro" id="IPR002052">
    <property type="entry name" value="DNA_methylase_N6_adenine_CS"/>
</dbReference>
<dbReference type="CDD" id="cd02440">
    <property type="entry name" value="AdoMet_MTases"/>
    <property type="match status" value="1"/>
</dbReference>
<reference evidence="18 19" key="1">
    <citation type="submission" date="2020-08" db="EMBL/GenBank/DDBJ databases">
        <authorList>
            <person name="Hejnol A."/>
        </authorList>
    </citation>
    <scope>NUCLEOTIDE SEQUENCE [LARGE SCALE GENOMIC DNA]</scope>
</reference>
<evidence type="ECO:0000313" key="18">
    <source>
        <dbReference type="EMBL" id="CAD5116430.1"/>
    </source>
</evidence>
<evidence type="ECO:0000256" key="7">
    <source>
        <dbReference type="ARBA" id="ARBA00048619"/>
    </source>
</evidence>
<evidence type="ECO:0000256" key="8">
    <source>
        <dbReference type="ARBA" id="ARBA00050903"/>
    </source>
</evidence>
<dbReference type="GO" id="GO:0035657">
    <property type="term" value="C:eRF1 methyltransferase complex"/>
    <property type="evidence" value="ECO:0007669"/>
    <property type="project" value="TreeGrafter"/>
</dbReference>
<dbReference type="FunFam" id="3.40.50.150:FF:000077">
    <property type="entry name" value="HemK methyltransferase family member 2"/>
    <property type="match status" value="1"/>
</dbReference>
<protein>
    <recommendedName>
        <fullName evidence="15">Methyltransferase HEMK2</fullName>
    </recommendedName>
    <alternativeName>
        <fullName evidence="14">HemK methyltransferase family member 2</fullName>
    </alternativeName>
    <alternativeName>
        <fullName evidence="12">Lysine N-methyltransferase 9</fullName>
    </alternativeName>
    <alternativeName>
        <fullName evidence="11">Methylarsonite methyltransferase N6AMT1</fullName>
    </alternativeName>
    <alternativeName>
        <fullName evidence="16">Methyltransferase N6AMT1</fullName>
    </alternativeName>
    <alternativeName>
        <fullName evidence="13">Protein N(5)-glutamine methyltransferase</fullName>
    </alternativeName>
</protein>
<gene>
    <name evidence="18" type="ORF">DGYR_LOCUS5066</name>
</gene>
<evidence type="ECO:0000256" key="11">
    <source>
        <dbReference type="ARBA" id="ARBA00075330"/>
    </source>
</evidence>
<evidence type="ECO:0000259" key="17">
    <source>
        <dbReference type="Pfam" id="PF05175"/>
    </source>
</evidence>
<evidence type="ECO:0000256" key="15">
    <source>
        <dbReference type="ARBA" id="ARBA00093624"/>
    </source>
</evidence>
<dbReference type="PANTHER" id="PTHR45875:SF1">
    <property type="entry name" value="METHYLTRANSFERASE N6AMT1"/>
    <property type="match status" value="1"/>
</dbReference>
<dbReference type="Gene3D" id="3.40.50.150">
    <property type="entry name" value="Vaccinia Virus protein VP39"/>
    <property type="match status" value="1"/>
</dbReference>